<comment type="catalytic activity">
    <reaction evidence="4">
        <text>L-proline + NADP(+) = (S)-1-pyrroline-5-carboxylate + NADPH + 2 H(+)</text>
        <dbReference type="Rhea" id="RHEA:14109"/>
        <dbReference type="ChEBI" id="CHEBI:15378"/>
        <dbReference type="ChEBI" id="CHEBI:17388"/>
        <dbReference type="ChEBI" id="CHEBI:57783"/>
        <dbReference type="ChEBI" id="CHEBI:58349"/>
        <dbReference type="ChEBI" id="CHEBI:60039"/>
        <dbReference type="EC" id="1.5.1.2"/>
    </reaction>
</comment>
<evidence type="ECO:0000256" key="5">
    <source>
        <dbReference type="NCBIfam" id="TIGR00112"/>
    </source>
</evidence>
<dbReference type="Gene3D" id="1.10.3730.10">
    <property type="entry name" value="ProC C-terminal domain-like"/>
    <property type="match status" value="1"/>
</dbReference>
<feature type="domain" description="Pyrroline-5-carboxylate reductase catalytic N-terminal" evidence="7">
    <location>
        <begin position="13"/>
        <end position="105"/>
    </location>
</feature>
<evidence type="ECO:0000259" key="7">
    <source>
        <dbReference type="Pfam" id="PF03807"/>
    </source>
</evidence>
<dbReference type="PANTHER" id="PTHR11645:SF0">
    <property type="entry name" value="PYRROLINE-5-CARBOXYLATE REDUCTASE 3"/>
    <property type="match status" value="1"/>
</dbReference>
<dbReference type="HAMAP" id="MF_01925">
    <property type="entry name" value="P5C_reductase"/>
    <property type="match status" value="1"/>
</dbReference>
<reference evidence="9" key="2">
    <citation type="submission" date="2020-09" db="EMBL/GenBank/DDBJ databases">
        <authorList>
            <person name="Sun Q."/>
            <person name="Kim S."/>
        </authorList>
    </citation>
    <scope>NUCLEOTIDE SEQUENCE</scope>
    <source>
        <strain evidence="9">KCTC 42590</strain>
    </source>
</reference>
<comment type="pathway">
    <text evidence="4">Amino-acid biosynthesis; L-proline biosynthesis; L-proline from L-glutamate 5-semialdehyde: step 1/1.</text>
</comment>
<protein>
    <recommendedName>
        <fullName evidence="4 5">Pyrroline-5-carboxylate reductase</fullName>
        <shortName evidence="4">P5C reductase</shortName>
        <shortName evidence="4">P5CR</shortName>
        <ecNumber evidence="4 5">1.5.1.2</ecNumber>
    </recommendedName>
    <alternativeName>
        <fullName evidence="4">PCA reductase</fullName>
    </alternativeName>
</protein>
<keyword evidence="4" id="KW-0963">Cytoplasm</keyword>
<dbReference type="InterPro" id="IPR036291">
    <property type="entry name" value="NAD(P)-bd_dom_sf"/>
</dbReference>
<evidence type="ECO:0000256" key="4">
    <source>
        <dbReference type="HAMAP-Rule" id="MF_01925"/>
    </source>
</evidence>
<dbReference type="Pfam" id="PF03807">
    <property type="entry name" value="F420_oxidored"/>
    <property type="match status" value="1"/>
</dbReference>
<dbReference type="PANTHER" id="PTHR11645">
    <property type="entry name" value="PYRROLINE-5-CARBOXYLATE REDUCTASE"/>
    <property type="match status" value="1"/>
</dbReference>
<comment type="catalytic activity">
    <reaction evidence="4">
        <text>L-proline + NAD(+) = (S)-1-pyrroline-5-carboxylate + NADH + 2 H(+)</text>
        <dbReference type="Rhea" id="RHEA:14105"/>
        <dbReference type="ChEBI" id="CHEBI:15378"/>
        <dbReference type="ChEBI" id="CHEBI:17388"/>
        <dbReference type="ChEBI" id="CHEBI:57540"/>
        <dbReference type="ChEBI" id="CHEBI:57945"/>
        <dbReference type="ChEBI" id="CHEBI:60039"/>
        <dbReference type="EC" id="1.5.1.2"/>
    </reaction>
</comment>
<evidence type="ECO:0000256" key="1">
    <source>
        <dbReference type="ARBA" id="ARBA00005525"/>
    </source>
</evidence>
<evidence type="ECO:0000259" key="8">
    <source>
        <dbReference type="Pfam" id="PF14748"/>
    </source>
</evidence>
<dbReference type="EMBL" id="BNCI01000001">
    <property type="protein sequence ID" value="GHF18918.1"/>
    <property type="molecule type" value="Genomic_DNA"/>
</dbReference>
<proteinExistence type="inferred from homology"/>
<dbReference type="PIRSF" id="PIRSF000193">
    <property type="entry name" value="Pyrrol-5-carb_rd"/>
    <property type="match status" value="1"/>
</dbReference>
<name>A0A919E6I1_9PROT</name>
<reference evidence="9" key="1">
    <citation type="journal article" date="2014" name="Int. J. Syst. Evol. Microbiol.">
        <title>Complete genome sequence of Corynebacterium casei LMG S-19264T (=DSM 44701T), isolated from a smear-ripened cheese.</title>
        <authorList>
            <consortium name="US DOE Joint Genome Institute (JGI-PGF)"/>
            <person name="Walter F."/>
            <person name="Albersmeier A."/>
            <person name="Kalinowski J."/>
            <person name="Ruckert C."/>
        </authorList>
    </citation>
    <scope>NUCLEOTIDE SEQUENCE</scope>
    <source>
        <strain evidence="9">KCTC 42590</strain>
    </source>
</reference>
<dbReference type="GO" id="GO:0005737">
    <property type="term" value="C:cytoplasm"/>
    <property type="evidence" value="ECO:0007669"/>
    <property type="project" value="UniProtKB-SubCell"/>
</dbReference>
<dbReference type="Proteomes" id="UP000630923">
    <property type="component" value="Unassembled WGS sequence"/>
</dbReference>
<evidence type="ECO:0000256" key="6">
    <source>
        <dbReference type="PIRSR" id="PIRSR000193-1"/>
    </source>
</evidence>
<evidence type="ECO:0000256" key="3">
    <source>
        <dbReference type="ARBA" id="ARBA00023002"/>
    </source>
</evidence>
<dbReference type="InterPro" id="IPR028939">
    <property type="entry name" value="P5C_Rdtase_cat_N"/>
</dbReference>
<organism evidence="9 10">
    <name type="scientific">Kordiimonas sediminis</name>
    <dbReference type="NCBI Taxonomy" id="1735581"/>
    <lineage>
        <taxon>Bacteria</taxon>
        <taxon>Pseudomonadati</taxon>
        <taxon>Pseudomonadota</taxon>
        <taxon>Alphaproteobacteria</taxon>
        <taxon>Kordiimonadales</taxon>
        <taxon>Kordiimonadaceae</taxon>
        <taxon>Kordiimonas</taxon>
    </lineage>
</organism>
<dbReference type="AlphaFoldDB" id="A0A919E6I1"/>
<keyword evidence="2 4" id="KW-0521">NADP</keyword>
<accession>A0A919E6I1</accession>
<gene>
    <name evidence="4 9" type="primary">proC</name>
    <name evidence="9" type="ORF">GCM10017044_11830</name>
</gene>
<dbReference type="SUPFAM" id="SSF48179">
    <property type="entry name" value="6-phosphogluconate dehydrogenase C-terminal domain-like"/>
    <property type="match status" value="1"/>
</dbReference>
<comment type="function">
    <text evidence="4">Catalyzes the reduction of 1-pyrroline-5-carboxylate (PCA) to L-proline.</text>
</comment>
<feature type="domain" description="Pyrroline-5-carboxylate reductase dimerisation" evidence="8">
    <location>
        <begin position="169"/>
        <end position="275"/>
    </location>
</feature>
<dbReference type="RefSeq" id="WP_191250795.1">
    <property type="nucleotide sequence ID" value="NZ_BNCI01000001.1"/>
</dbReference>
<dbReference type="Pfam" id="PF14748">
    <property type="entry name" value="P5CR_dimer"/>
    <property type="match status" value="1"/>
</dbReference>
<dbReference type="SUPFAM" id="SSF51735">
    <property type="entry name" value="NAD(P)-binding Rossmann-fold domains"/>
    <property type="match status" value="1"/>
</dbReference>
<comment type="caution">
    <text evidence="9">The sequence shown here is derived from an EMBL/GenBank/DDBJ whole genome shotgun (WGS) entry which is preliminary data.</text>
</comment>
<dbReference type="InterPro" id="IPR029036">
    <property type="entry name" value="P5CR_dimer"/>
</dbReference>
<evidence type="ECO:0000313" key="10">
    <source>
        <dbReference type="Proteomes" id="UP000630923"/>
    </source>
</evidence>
<keyword evidence="4" id="KW-0028">Amino-acid biosynthesis</keyword>
<comment type="similarity">
    <text evidence="1 4">Belongs to the pyrroline-5-carboxylate reductase family.</text>
</comment>
<sequence>MLDTFHSHAPLILVGCGNMGRAMAEGWLQAGLRPEALFVVDPGVTSGLLPGVPDDNYHTSADDLPSGIKAQALILATKPQIMDVALPPLASCVDAGSLVISVAAGVRVARFQQAFPHAPKIVRVMPNTPAAVGAGISGLYAVDAVDGASRTLTEALMAATGKTVWVEAEADIDKVTAVSGSGPAYVFHMVECMAAAGEALGLPSDAAMALARQTVIGAGRLMEAQPDTDAGELRRRVTSPGGTTAAALAILMEEDALKDLMAAAIKAAEKRGGELGQ</sequence>
<dbReference type="EC" id="1.5.1.2" evidence="4 5"/>
<dbReference type="GO" id="GO:0004735">
    <property type="term" value="F:pyrroline-5-carboxylate reductase activity"/>
    <property type="evidence" value="ECO:0007669"/>
    <property type="project" value="UniProtKB-UniRule"/>
</dbReference>
<dbReference type="Gene3D" id="3.40.50.720">
    <property type="entry name" value="NAD(P)-binding Rossmann-like Domain"/>
    <property type="match status" value="1"/>
</dbReference>
<evidence type="ECO:0000313" key="9">
    <source>
        <dbReference type="EMBL" id="GHF18918.1"/>
    </source>
</evidence>
<dbReference type="NCBIfam" id="TIGR00112">
    <property type="entry name" value="proC"/>
    <property type="match status" value="1"/>
</dbReference>
<keyword evidence="3 4" id="KW-0560">Oxidoreductase</keyword>
<dbReference type="InterPro" id="IPR008927">
    <property type="entry name" value="6-PGluconate_DH-like_C_sf"/>
</dbReference>
<dbReference type="GO" id="GO:0055129">
    <property type="term" value="P:L-proline biosynthetic process"/>
    <property type="evidence" value="ECO:0007669"/>
    <property type="project" value="UniProtKB-UniRule"/>
</dbReference>
<keyword evidence="4" id="KW-0641">Proline biosynthesis</keyword>
<dbReference type="FunFam" id="1.10.3730.10:FF:000001">
    <property type="entry name" value="Pyrroline-5-carboxylate reductase"/>
    <property type="match status" value="1"/>
</dbReference>
<evidence type="ECO:0000256" key="2">
    <source>
        <dbReference type="ARBA" id="ARBA00022857"/>
    </source>
</evidence>
<feature type="binding site" evidence="6">
    <location>
        <begin position="76"/>
        <end position="79"/>
    </location>
    <ligand>
        <name>NADP(+)</name>
        <dbReference type="ChEBI" id="CHEBI:58349"/>
    </ligand>
</feature>
<keyword evidence="10" id="KW-1185">Reference proteome</keyword>
<comment type="subcellular location">
    <subcellularLocation>
        <location evidence="4">Cytoplasm</location>
    </subcellularLocation>
</comment>
<dbReference type="InterPro" id="IPR000304">
    <property type="entry name" value="Pyrroline-COOH_reductase"/>
</dbReference>